<dbReference type="eggNOG" id="COG2217">
    <property type="taxonomic scope" value="Bacteria"/>
</dbReference>
<feature type="transmembrane region" description="Helical" evidence="1">
    <location>
        <begin position="321"/>
        <end position="341"/>
    </location>
</feature>
<feature type="transmembrane region" description="Helical" evidence="1">
    <location>
        <begin position="348"/>
        <end position="367"/>
    </location>
</feature>
<dbReference type="Proteomes" id="UP000000925">
    <property type="component" value="Chromosome"/>
</dbReference>
<feature type="transmembrane region" description="Helical" evidence="1">
    <location>
        <begin position="227"/>
        <end position="248"/>
    </location>
</feature>
<evidence type="ECO:0000313" key="4">
    <source>
        <dbReference type="Proteomes" id="UP000000925"/>
    </source>
</evidence>
<feature type="transmembrane region" description="Helical" evidence="1">
    <location>
        <begin position="193"/>
        <end position="215"/>
    </location>
</feature>
<dbReference type="SUPFAM" id="SSF55008">
    <property type="entry name" value="HMA, heavy metal-associated domain"/>
    <property type="match status" value="1"/>
</dbReference>
<dbReference type="AlphaFoldDB" id="D5EM64"/>
<feature type="transmembrane region" description="Helical" evidence="1">
    <location>
        <begin position="254"/>
        <end position="276"/>
    </location>
</feature>
<feature type="transmembrane region" description="Helical" evidence="1">
    <location>
        <begin position="297"/>
        <end position="315"/>
    </location>
</feature>
<dbReference type="GO" id="GO:0046872">
    <property type="term" value="F:metal ion binding"/>
    <property type="evidence" value="ECO:0007669"/>
    <property type="project" value="InterPro"/>
</dbReference>
<accession>D5EM64</accession>
<dbReference type="KEGG" id="caa:Caka_2207"/>
<name>D5EM64_CORAD</name>
<gene>
    <name evidence="3" type="ordered locus">Caka_2207</name>
</gene>
<dbReference type="RefSeq" id="WP_013043946.1">
    <property type="nucleotide sequence ID" value="NC_014008.1"/>
</dbReference>
<evidence type="ECO:0000313" key="3">
    <source>
        <dbReference type="EMBL" id="ADE55224.1"/>
    </source>
</evidence>
<organism evidence="3 4">
    <name type="scientific">Coraliomargarita akajimensis (strain DSM 45221 / IAM 15411 / JCM 23193 / KCTC 12865 / 04OKA010-24)</name>
    <dbReference type="NCBI Taxonomy" id="583355"/>
    <lineage>
        <taxon>Bacteria</taxon>
        <taxon>Pseudomonadati</taxon>
        <taxon>Verrucomicrobiota</taxon>
        <taxon>Opitutia</taxon>
        <taxon>Puniceicoccales</taxon>
        <taxon>Coraliomargaritaceae</taxon>
        <taxon>Coraliomargarita</taxon>
    </lineage>
</organism>
<dbReference type="EMBL" id="CP001998">
    <property type="protein sequence ID" value="ADE55224.1"/>
    <property type="molecule type" value="Genomic_DNA"/>
</dbReference>
<reference evidence="3 4" key="1">
    <citation type="journal article" date="2010" name="Stand. Genomic Sci.">
        <title>Complete genome sequence of Coraliomargarita akajimensis type strain (04OKA010-24).</title>
        <authorList>
            <person name="Mavromatis K."/>
            <person name="Abt B."/>
            <person name="Brambilla E."/>
            <person name="Lapidus A."/>
            <person name="Copeland A."/>
            <person name="Deshpande S."/>
            <person name="Nolan M."/>
            <person name="Lucas S."/>
            <person name="Tice H."/>
            <person name="Cheng J.F."/>
            <person name="Han C."/>
            <person name="Detter J.C."/>
            <person name="Woyke T."/>
            <person name="Goodwin L."/>
            <person name="Pitluck S."/>
            <person name="Held B."/>
            <person name="Brettin T."/>
            <person name="Tapia R."/>
            <person name="Ivanova N."/>
            <person name="Mikhailova N."/>
            <person name="Pati A."/>
            <person name="Liolios K."/>
            <person name="Chen A."/>
            <person name="Palaniappan K."/>
            <person name="Land M."/>
            <person name="Hauser L."/>
            <person name="Chang Y.J."/>
            <person name="Jeffries C.D."/>
            <person name="Rohde M."/>
            <person name="Goker M."/>
            <person name="Bristow J."/>
            <person name="Eisen J.A."/>
            <person name="Markowitz V."/>
            <person name="Hugenholtz P."/>
            <person name="Klenk H.P."/>
            <person name="Kyrpides N.C."/>
        </authorList>
    </citation>
    <scope>NUCLEOTIDE SEQUENCE [LARGE SCALE GENOMIC DNA]</scope>
    <source>
        <strain evidence="4">DSM 45221 / IAM 15411 / JCM 23193 / KCTC 12865</strain>
    </source>
</reference>
<feature type="transmembrane region" description="Helical" evidence="1">
    <location>
        <begin position="373"/>
        <end position="391"/>
    </location>
</feature>
<sequence length="397" mass="43475">MKQSCKHCGSRVPVGASSGEFCCHGCEQVHGMIQGQGLDAYYALQDRVGRPVGERQSIDELHGRELIQQIERAESVPDVEFAETVFQLSGLSCVGCVWLVERLCQQEAQCLSASVSLQERSLRIRWRRGGLDVLRLAESLAQFGYRMQSRVARALPWSDIAWRLLLSGVFAMNAVLFSLPALLGLDATSYDALLQLLVVVFSLLSLLVGGSHYMLPSLRTLRLHGVHYDALIALGLGLLAGLQGLAAVRGEAQLWQLPVWIFALLLVRWIQISVWLKVSRRVQISEVNPAQTRQFQELNCIVLPAAFLLFALVAHGDSLRLASACLAPSFYFVAVACRYGLMGRLGLCLGYSVALIGGLLIAMGVLLPVSAPLWSLFCGLVPLCSLWLSSVRKSAEV</sequence>
<dbReference type="STRING" id="583355.Caka_2207"/>
<keyword evidence="4" id="KW-1185">Reference proteome</keyword>
<dbReference type="HOGENOM" id="CLU_693910_0_0_0"/>
<feature type="domain" description="Putative metal-binding" evidence="2">
    <location>
        <begin position="4"/>
        <end position="49"/>
    </location>
</feature>
<proteinExistence type="predicted"/>
<evidence type="ECO:0000259" key="2">
    <source>
        <dbReference type="Pfam" id="PF12156"/>
    </source>
</evidence>
<keyword evidence="1" id="KW-0812">Transmembrane</keyword>
<feature type="transmembrane region" description="Helical" evidence="1">
    <location>
        <begin position="160"/>
        <end position="181"/>
    </location>
</feature>
<keyword evidence="1" id="KW-1133">Transmembrane helix</keyword>
<dbReference type="InterPro" id="IPR036163">
    <property type="entry name" value="HMA_dom_sf"/>
</dbReference>
<protein>
    <submittedName>
        <fullName evidence="3">Cation transport ATPase-like protein</fullName>
    </submittedName>
</protein>
<dbReference type="InterPro" id="IPR021993">
    <property type="entry name" value="ATPase-cat-bd"/>
</dbReference>
<dbReference type="OrthoDB" id="9814270at2"/>
<keyword evidence="1" id="KW-0472">Membrane</keyword>
<dbReference type="Pfam" id="PF12156">
    <property type="entry name" value="ATPase-cat_bd"/>
    <property type="match status" value="1"/>
</dbReference>
<evidence type="ECO:0000256" key="1">
    <source>
        <dbReference type="SAM" id="Phobius"/>
    </source>
</evidence>
<dbReference type="Gene3D" id="3.30.70.100">
    <property type="match status" value="1"/>
</dbReference>